<evidence type="ECO:0000313" key="9">
    <source>
        <dbReference type="Proteomes" id="UP000000442"/>
    </source>
</evidence>
<evidence type="ECO:0000256" key="2">
    <source>
        <dbReference type="ARBA" id="ARBA00022617"/>
    </source>
</evidence>
<dbReference type="SUPFAM" id="SSF48695">
    <property type="entry name" value="Multiheme cytochromes"/>
    <property type="match status" value="1"/>
</dbReference>
<dbReference type="STRING" id="177437.HRM2_40490"/>
<keyword evidence="3" id="KW-0479">Metal-binding</keyword>
<accession>C0QC90</accession>
<dbReference type="GO" id="GO:0020037">
    <property type="term" value="F:heme binding"/>
    <property type="evidence" value="ECO:0007669"/>
    <property type="project" value="InterPro"/>
</dbReference>
<dbReference type="CDD" id="cd08168">
    <property type="entry name" value="Cytochrom_C3"/>
    <property type="match status" value="1"/>
</dbReference>
<evidence type="ECO:0000256" key="3">
    <source>
        <dbReference type="ARBA" id="ARBA00022723"/>
    </source>
</evidence>
<dbReference type="Proteomes" id="UP000000442">
    <property type="component" value="Chromosome"/>
</dbReference>
<evidence type="ECO:0000259" key="7">
    <source>
        <dbReference type="Pfam" id="PF02085"/>
    </source>
</evidence>
<name>C0QC90_DESAH</name>
<dbReference type="AlphaFoldDB" id="C0QC90"/>
<feature type="domain" description="Class III cytochrome C" evidence="7">
    <location>
        <begin position="134"/>
        <end position="239"/>
    </location>
</feature>
<dbReference type="eggNOG" id="COG0484">
    <property type="taxonomic scope" value="Bacteria"/>
</dbReference>
<dbReference type="Gene3D" id="3.90.10.10">
    <property type="entry name" value="Cytochrome C3"/>
    <property type="match status" value="1"/>
</dbReference>
<proteinExistence type="predicted"/>
<dbReference type="GO" id="GO:0009055">
    <property type="term" value="F:electron transfer activity"/>
    <property type="evidence" value="ECO:0007669"/>
    <property type="project" value="InterPro"/>
</dbReference>
<sequence>MGKKIDGQGVMLIVNIVLILMLSYCSIPDKHKLPQASEPHGTEAVTQDAAVHDNAQEAVAEVKEAAEVEAPVVEEKEPVAEVKEPVAEVEETVAEVEEPAAEEKEPAAEVEAPAVAQTTSGMPDVIAMENAIYAAHKKGIVQFTHQKHVADYKIGCGECHHGDDGSPLADMKAGDDAVGCAECHAEPGTAPKSKDKKLSDSEKLEYHAEALHENCITCHKAYNKENNTKDAPASCAKCHPKK</sequence>
<evidence type="ECO:0000256" key="4">
    <source>
        <dbReference type="ARBA" id="ARBA00022982"/>
    </source>
</evidence>
<organism evidence="8 9">
    <name type="scientific">Desulforapulum autotrophicum (strain ATCC 43914 / DSM 3382 / VKM B-1955 / HRM2)</name>
    <name type="common">Desulfobacterium autotrophicum</name>
    <dbReference type="NCBI Taxonomy" id="177437"/>
    <lineage>
        <taxon>Bacteria</taxon>
        <taxon>Pseudomonadati</taxon>
        <taxon>Thermodesulfobacteriota</taxon>
        <taxon>Desulfobacteria</taxon>
        <taxon>Desulfobacterales</taxon>
        <taxon>Desulfobacteraceae</taxon>
        <taxon>Desulforapulum</taxon>
    </lineage>
</organism>
<dbReference type="OrthoDB" id="5421852at2"/>
<gene>
    <name evidence="8" type="ordered locus">HRM2_40490</name>
</gene>
<evidence type="ECO:0000313" key="8">
    <source>
        <dbReference type="EMBL" id="ACN17107.1"/>
    </source>
</evidence>
<evidence type="ECO:0000256" key="6">
    <source>
        <dbReference type="SAM" id="Phobius"/>
    </source>
</evidence>
<evidence type="ECO:0000256" key="1">
    <source>
        <dbReference type="ARBA" id="ARBA00022448"/>
    </source>
</evidence>
<keyword evidence="6" id="KW-0812">Transmembrane</keyword>
<keyword evidence="6" id="KW-1133">Transmembrane helix</keyword>
<dbReference type="RefSeq" id="WP_015905840.1">
    <property type="nucleotide sequence ID" value="NC_012108.1"/>
</dbReference>
<feature type="transmembrane region" description="Helical" evidence="6">
    <location>
        <begin position="7"/>
        <end position="24"/>
    </location>
</feature>
<evidence type="ECO:0000256" key="5">
    <source>
        <dbReference type="ARBA" id="ARBA00023004"/>
    </source>
</evidence>
<keyword evidence="6" id="KW-0472">Membrane</keyword>
<dbReference type="InterPro" id="IPR036280">
    <property type="entry name" value="Multihaem_cyt_sf"/>
</dbReference>
<reference evidence="8 9" key="1">
    <citation type="journal article" date="2009" name="Environ. Microbiol.">
        <title>Genome sequence of Desulfobacterium autotrophicum HRM2, a marine sulfate reducer oxidizing organic carbon completely to carbon dioxide.</title>
        <authorList>
            <person name="Strittmatter A.W."/>
            <person name="Liesegang H."/>
            <person name="Rabus R."/>
            <person name="Decker I."/>
            <person name="Amann J."/>
            <person name="Andres S."/>
            <person name="Henne A."/>
            <person name="Fricke W.F."/>
            <person name="Martinez-Arias R."/>
            <person name="Bartels D."/>
            <person name="Goesmann A."/>
            <person name="Krause L."/>
            <person name="Puehler A."/>
            <person name="Klenk H.P."/>
            <person name="Richter M."/>
            <person name="Schuler M."/>
            <person name="Gloeckner F.O."/>
            <person name="Meyerdierks A."/>
            <person name="Gottschalk G."/>
            <person name="Amann R."/>
        </authorList>
    </citation>
    <scope>NUCLEOTIDE SEQUENCE [LARGE SCALE GENOMIC DNA]</scope>
    <source>
        <strain evidence="9">ATCC 43914 / DSM 3382 / HRM2</strain>
    </source>
</reference>
<keyword evidence="2" id="KW-0349">Heme</keyword>
<keyword evidence="1" id="KW-0813">Transport</keyword>
<dbReference type="EMBL" id="CP001087">
    <property type="protein sequence ID" value="ACN17107.1"/>
    <property type="molecule type" value="Genomic_DNA"/>
</dbReference>
<dbReference type="GO" id="GO:0046872">
    <property type="term" value="F:metal ion binding"/>
    <property type="evidence" value="ECO:0007669"/>
    <property type="project" value="UniProtKB-KW"/>
</dbReference>
<protein>
    <recommendedName>
        <fullName evidence="7">Class III cytochrome C domain-containing protein</fullName>
    </recommendedName>
</protein>
<keyword evidence="4" id="KW-0249">Electron transport</keyword>
<dbReference type="HOGENOM" id="CLU_1169194_0_0_7"/>
<keyword evidence="5" id="KW-0408">Iron</keyword>
<dbReference type="Pfam" id="PF02085">
    <property type="entry name" value="Cytochrom_CIII"/>
    <property type="match status" value="1"/>
</dbReference>
<dbReference type="KEGG" id="dat:HRM2_40490"/>
<dbReference type="InterPro" id="IPR020942">
    <property type="entry name" value="Cyt_c_III_dom"/>
</dbReference>
<keyword evidence="9" id="KW-1185">Reference proteome</keyword>